<sequence length="355" mass="37304">MTLWKSLVGVALSALIVSGAQAQTAPAAQPDTIRFGGFGQGFGQPYGLALLAIAQGKGFLADEFKGTPTKLTFEYFTGTGPAINEAIANRRLDFAQYGALPNIVGKAAGLPTRLVASYGPTTVFAAARADLPIHSFKDLAGKRVAVAKGTVLHWAFLKGLEANGLTLNDVTLLDLSTADQLAALAAGSIDAAVGTSTLLALRDKGAVKIFYSSNDVGPKAAGFGAIAVTEAFEKAYPDAVRRVARGLVRSAAWLAEDSHRDEALTIWSKSGVALSSLKAEFDGVAFKTVFNPRIDPFLVDQYRDAIAFSKAQKLIRADIDLKQWVAPSYVDDAINQLGVAALFPVRPAAPSAASY</sequence>
<evidence type="ECO:0000256" key="1">
    <source>
        <dbReference type="ARBA" id="ARBA00010742"/>
    </source>
</evidence>
<reference evidence="4 5" key="1">
    <citation type="submission" date="2020-07" db="EMBL/GenBank/DDBJ databases">
        <title>Genomic Encyclopedia of Type Strains, Phase IV (KMG-V): Genome sequencing to study the core and pangenomes of soil and plant-associated prokaryotes.</title>
        <authorList>
            <person name="Whitman W."/>
        </authorList>
    </citation>
    <scope>NUCLEOTIDE SEQUENCE [LARGE SCALE GENOMIC DNA]</scope>
    <source>
        <strain evidence="4 5">SAS40</strain>
    </source>
</reference>
<name>A0A7Y9ITS4_9BURK</name>
<evidence type="ECO:0000259" key="3">
    <source>
        <dbReference type="SMART" id="SM00062"/>
    </source>
</evidence>
<accession>A0A7Y9ITS4</accession>
<dbReference type="PANTHER" id="PTHR30024:SF21">
    <property type="entry name" value="ABC TRANSPORTER SUBSTRATE-BINDING PROTEIN"/>
    <property type="match status" value="1"/>
</dbReference>
<dbReference type="SUPFAM" id="SSF53850">
    <property type="entry name" value="Periplasmic binding protein-like II"/>
    <property type="match status" value="1"/>
</dbReference>
<protein>
    <submittedName>
        <fullName evidence="4">Sulfonate transport system substrate-binding protein</fullName>
    </submittedName>
</protein>
<comment type="similarity">
    <text evidence="1">Belongs to the bacterial solute-binding protein SsuA/TauA family.</text>
</comment>
<dbReference type="Pfam" id="PF09084">
    <property type="entry name" value="NMT1"/>
    <property type="match status" value="1"/>
</dbReference>
<evidence type="ECO:0000313" key="4">
    <source>
        <dbReference type="EMBL" id="NYE82962.1"/>
    </source>
</evidence>
<dbReference type="InterPro" id="IPR001638">
    <property type="entry name" value="Solute-binding_3/MltF_N"/>
</dbReference>
<dbReference type="AlphaFoldDB" id="A0A7Y9ITS4"/>
<dbReference type="EMBL" id="JACBYR010000001">
    <property type="protein sequence ID" value="NYE82962.1"/>
    <property type="molecule type" value="Genomic_DNA"/>
</dbReference>
<feature type="domain" description="Solute-binding protein family 3/N-terminal" evidence="3">
    <location>
        <begin position="32"/>
        <end position="257"/>
    </location>
</feature>
<organism evidence="4 5">
    <name type="scientific">Pigmentiphaga litoralis</name>
    <dbReference type="NCBI Taxonomy" id="516702"/>
    <lineage>
        <taxon>Bacteria</taxon>
        <taxon>Pseudomonadati</taxon>
        <taxon>Pseudomonadota</taxon>
        <taxon>Betaproteobacteria</taxon>
        <taxon>Burkholderiales</taxon>
        <taxon>Alcaligenaceae</taxon>
        <taxon>Pigmentiphaga</taxon>
    </lineage>
</organism>
<feature type="signal peptide" evidence="2">
    <location>
        <begin position="1"/>
        <end position="22"/>
    </location>
</feature>
<dbReference type="SMART" id="SM00062">
    <property type="entry name" value="PBPb"/>
    <property type="match status" value="1"/>
</dbReference>
<comment type="caution">
    <text evidence="4">The sequence shown here is derived from an EMBL/GenBank/DDBJ whole genome shotgun (WGS) entry which is preliminary data.</text>
</comment>
<feature type="chain" id="PRO_5030931675" evidence="2">
    <location>
        <begin position="23"/>
        <end position="355"/>
    </location>
</feature>
<dbReference type="Proteomes" id="UP000542125">
    <property type="component" value="Unassembled WGS sequence"/>
</dbReference>
<gene>
    <name evidence="4" type="ORF">FHW18_002233</name>
</gene>
<dbReference type="PANTHER" id="PTHR30024">
    <property type="entry name" value="ALIPHATIC SULFONATES-BINDING PROTEIN-RELATED"/>
    <property type="match status" value="1"/>
</dbReference>
<dbReference type="InterPro" id="IPR015168">
    <property type="entry name" value="SsuA/THI5"/>
</dbReference>
<dbReference type="RefSeq" id="WP_179586254.1">
    <property type="nucleotide sequence ID" value="NZ_JACBYR010000001.1"/>
</dbReference>
<evidence type="ECO:0000256" key="2">
    <source>
        <dbReference type="SAM" id="SignalP"/>
    </source>
</evidence>
<evidence type="ECO:0000313" key="5">
    <source>
        <dbReference type="Proteomes" id="UP000542125"/>
    </source>
</evidence>
<keyword evidence="2" id="KW-0732">Signal</keyword>
<dbReference type="Gene3D" id="3.40.190.10">
    <property type="entry name" value="Periplasmic binding protein-like II"/>
    <property type="match status" value="2"/>
</dbReference>
<proteinExistence type="inferred from homology"/>
<keyword evidence="5" id="KW-1185">Reference proteome</keyword>